<sequence>MAQLIGYTLAAIGPVMIGALFDWHQSWTLPLFVMLAICFVWLVLGWIASPKPKQ</sequence>
<keyword evidence="1" id="KW-0812">Transmembrane</keyword>
<gene>
    <name evidence="2" type="ORF">D104_10610</name>
</gene>
<proteinExistence type="predicted"/>
<reference evidence="2 3" key="1">
    <citation type="journal article" date="2014" name="Genome Announc.">
        <title>Draft Genome Sequence of Marinomonas sp. Strain D104, a Polycyclic Aromatic Hydrocarbon-Degrading Bacterium from the Deep-Sea Sediment of the Arctic Ocean.</title>
        <authorList>
            <person name="Dong C."/>
            <person name="Bai X."/>
            <person name="Lai Q."/>
            <person name="Xie Y."/>
            <person name="Chen X."/>
            <person name="Shao Z."/>
        </authorList>
    </citation>
    <scope>NUCLEOTIDE SEQUENCE [LARGE SCALE GENOMIC DNA]</scope>
    <source>
        <strain evidence="2 3">D104</strain>
    </source>
</reference>
<dbReference type="AlphaFoldDB" id="W1RT12"/>
<evidence type="ECO:0000313" key="2">
    <source>
        <dbReference type="EMBL" id="ETI59930.1"/>
    </source>
</evidence>
<feature type="transmembrane region" description="Helical" evidence="1">
    <location>
        <begin position="5"/>
        <end position="21"/>
    </location>
</feature>
<keyword evidence="1" id="KW-0472">Membrane</keyword>
<keyword evidence="1" id="KW-1133">Transmembrane helix</keyword>
<protein>
    <recommendedName>
        <fullName evidence="4">MFS transporter</fullName>
    </recommendedName>
</protein>
<evidence type="ECO:0008006" key="4">
    <source>
        <dbReference type="Google" id="ProtNLM"/>
    </source>
</evidence>
<organism evidence="2 3">
    <name type="scientific">Marinomonas profundimaris</name>
    <dbReference type="NCBI Taxonomy" id="1208321"/>
    <lineage>
        <taxon>Bacteria</taxon>
        <taxon>Pseudomonadati</taxon>
        <taxon>Pseudomonadota</taxon>
        <taxon>Gammaproteobacteria</taxon>
        <taxon>Oceanospirillales</taxon>
        <taxon>Oceanospirillaceae</taxon>
        <taxon>Marinomonas</taxon>
    </lineage>
</organism>
<dbReference type="eggNOG" id="COG2807">
    <property type="taxonomic scope" value="Bacteria"/>
</dbReference>
<feature type="transmembrane region" description="Helical" evidence="1">
    <location>
        <begin position="27"/>
        <end position="48"/>
    </location>
</feature>
<dbReference type="PATRIC" id="fig|1208321.3.peg.2104"/>
<evidence type="ECO:0000313" key="3">
    <source>
        <dbReference type="Proteomes" id="UP000018857"/>
    </source>
</evidence>
<dbReference type="RefSeq" id="WP_024024210.1">
    <property type="nucleotide sequence ID" value="NZ_AYOZ01000023.1"/>
</dbReference>
<dbReference type="STRING" id="1208321.D104_10610"/>
<comment type="caution">
    <text evidence="2">The sequence shown here is derived from an EMBL/GenBank/DDBJ whole genome shotgun (WGS) entry which is preliminary data.</text>
</comment>
<dbReference type="Gene3D" id="1.20.1250.20">
    <property type="entry name" value="MFS general substrate transporter like domains"/>
    <property type="match status" value="1"/>
</dbReference>
<evidence type="ECO:0000256" key="1">
    <source>
        <dbReference type="SAM" id="Phobius"/>
    </source>
</evidence>
<dbReference type="Proteomes" id="UP000018857">
    <property type="component" value="Unassembled WGS sequence"/>
</dbReference>
<dbReference type="EMBL" id="AYOZ01000023">
    <property type="protein sequence ID" value="ETI59930.1"/>
    <property type="molecule type" value="Genomic_DNA"/>
</dbReference>
<name>W1RT12_9GAMM</name>
<dbReference type="InterPro" id="IPR036259">
    <property type="entry name" value="MFS_trans_sf"/>
</dbReference>
<accession>W1RT12</accession>
<dbReference type="SUPFAM" id="SSF103473">
    <property type="entry name" value="MFS general substrate transporter"/>
    <property type="match status" value="1"/>
</dbReference>
<keyword evidence="3" id="KW-1185">Reference proteome</keyword>